<gene>
    <name evidence="1" type="ORF">HPB52_006556</name>
</gene>
<proteinExistence type="predicted"/>
<reference evidence="1" key="1">
    <citation type="journal article" date="2020" name="Cell">
        <title>Large-Scale Comparative Analyses of Tick Genomes Elucidate Their Genetic Diversity and Vector Capacities.</title>
        <authorList>
            <consortium name="Tick Genome and Microbiome Consortium (TIGMIC)"/>
            <person name="Jia N."/>
            <person name="Wang J."/>
            <person name="Shi W."/>
            <person name="Du L."/>
            <person name="Sun Y."/>
            <person name="Zhan W."/>
            <person name="Jiang J.F."/>
            <person name="Wang Q."/>
            <person name="Zhang B."/>
            <person name="Ji P."/>
            <person name="Bell-Sakyi L."/>
            <person name="Cui X.M."/>
            <person name="Yuan T.T."/>
            <person name="Jiang B.G."/>
            <person name="Yang W.F."/>
            <person name="Lam T.T."/>
            <person name="Chang Q.C."/>
            <person name="Ding S.J."/>
            <person name="Wang X.J."/>
            <person name="Zhu J.G."/>
            <person name="Ruan X.D."/>
            <person name="Zhao L."/>
            <person name="Wei J.T."/>
            <person name="Ye R.Z."/>
            <person name="Que T.C."/>
            <person name="Du C.H."/>
            <person name="Zhou Y.H."/>
            <person name="Cheng J.X."/>
            <person name="Dai P.F."/>
            <person name="Guo W.B."/>
            <person name="Han X.H."/>
            <person name="Huang E.J."/>
            <person name="Li L.F."/>
            <person name="Wei W."/>
            <person name="Gao Y.C."/>
            <person name="Liu J.Z."/>
            <person name="Shao H.Z."/>
            <person name="Wang X."/>
            <person name="Wang C.C."/>
            <person name="Yang T.C."/>
            <person name="Huo Q.B."/>
            <person name="Li W."/>
            <person name="Chen H.Y."/>
            <person name="Chen S.E."/>
            <person name="Zhou L.G."/>
            <person name="Ni X.B."/>
            <person name="Tian J.H."/>
            <person name="Sheng Y."/>
            <person name="Liu T."/>
            <person name="Pan Y.S."/>
            <person name="Xia L.Y."/>
            <person name="Li J."/>
            <person name="Zhao F."/>
            <person name="Cao W.C."/>
        </authorList>
    </citation>
    <scope>NUCLEOTIDE SEQUENCE</scope>
    <source>
        <strain evidence="1">Rsan-2018</strain>
    </source>
</reference>
<keyword evidence="2" id="KW-1185">Reference proteome</keyword>
<protein>
    <submittedName>
        <fullName evidence="1">Uncharacterized protein</fullName>
    </submittedName>
</protein>
<reference evidence="1" key="2">
    <citation type="submission" date="2021-09" db="EMBL/GenBank/DDBJ databases">
        <authorList>
            <person name="Jia N."/>
            <person name="Wang J."/>
            <person name="Shi W."/>
            <person name="Du L."/>
            <person name="Sun Y."/>
            <person name="Zhan W."/>
            <person name="Jiang J."/>
            <person name="Wang Q."/>
            <person name="Zhang B."/>
            <person name="Ji P."/>
            <person name="Sakyi L.B."/>
            <person name="Cui X."/>
            <person name="Yuan T."/>
            <person name="Jiang B."/>
            <person name="Yang W."/>
            <person name="Lam T.T.-Y."/>
            <person name="Chang Q."/>
            <person name="Ding S."/>
            <person name="Wang X."/>
            <person name="Zhu J."/>
            <person name="Ruan X."/>
            <person name="Zhao L."/>
            <person name="Wei J."/>
            <person name="Que T."/>
            <person name="Du C."/>
            <person name="Cheng J."/>
            <person name="Dai P."/>
            <person name="Han X."/>
            <person name="Huang E."/>
            <person name="Gao Y."/>
            <person name="Liu J."/>
            <person name="Shao H."/>
            <person name="Ye R."/>
            <person name="Li L."/>
            <person name="Wei W."/>
            <person name="Wang X."/>
            <person name="Wang C."/>
            <person name="Huo Q."/>
            <person name="Li W."/>
            <person name="Guo W."/>
            <person name="Chen H."/>
            <person name="Chen S."/>
            <person name="Zhou L."/>
            <person name="Zhou L."/>
            <person name="Ni X."/>
            <person name="Tian J."/>
            <person name="Zhou Y."/>
            <person name="Sheng Y."/>
            <person name="Liu T."/>
            <person name="Pan Y."/>
            <person name="Xia L."/>
            <person name="Li J."/>
            <person name="Zhao F."/>
            <person name="Cao W."/>
        </authorList>
    </citation>
    <scope>NUCLEOTIDE SEQUENCE</scope>
    <source>
        <strain evidence="1">Rsan-2018</strain>
        <tissue evidence="1">Larvae</tissue>
    </source>
</reference>
<organism evidence="1 2">
    <name type="scientific">Rhipicephalus sanguineus</name>
    <name type="common">Brown dog tick</name>
    <name type="synonym">Ixodes sanguineus</name>
    <dbReference type="NCBI Taxonomy" id="34632"/>
    <lineage>
        <taxon>Eukaryota</taxon>
        <taxon>Metazoa</taxon>
        <taxon>Ecdysozoa</taxon>
        <taxon>Arthropoda</taxon>
        <taxon>Chelicerata</taxon>
        <taxon>Arachnida</taxon>
        <taxon>Acari</taxon>
        <taxon>Parasitiformes</taxon>
        <taxon>Ixodida</taxon>
        <taxon>Ixodoidea</taxon>
        <taxon>Ixodidae</taxon>
        <taxon>Rhipicephalinae</taxon>
        <taxon>Rhipicephalus</taxon>
        <taxon>Rhipicephalus</taxon>
    </lineage>
</organism>
<evidence type="ECO:0000313" key="1">
    <source>
        <dbReference type="EMBL" id="KAH7982693.1"/>
    </source>
</evidence>
<dbReference type="AlphaFoldDB" id="A0A9D4QHR9"/>
<sequence length="223" mass="25242">MPASLPPPPPGPRKQRPRRHFPLLIMAHRSFVTETHAIVSLSGYVTHNQVAPNPLPHPVTAVLTRRTLVVNRDDLAFPAFHHIFLEILRQRPYNPPRAPEDPSLLALLCAAATRAAKSVSICTGATTRPWPRNEALAARSRPDPFPAHRPYATSAHKSACRDTTLDLSFCRSVRDARWSLGRDHYVLTIQVRTSLRKSRPHTVRYTIWDAFRERRLHSAAFNI</sequence>
<dbReference type="Proteomes" id="UP000821837">
    <property type="component" value="Chromosome 1"/>
</dbReference>
<comment type="caution">
    <text evidence="1">The sequence shown here is derived from an EMBL/GenBank/DDBJ whole genome shotgun (WGS) entry which is preliminary data.</text>
</comment>
<dbReference type="EMBL" id="JABSTV010001245">
    <property type="protein sequence ID" value="KAH7982693.1"/>
    <property type="molecule type" value="Genomic_DNA"/>
</dbReference>
<name>A0A9D4QHR9_RHISA</name>
<evidence type="ECO:0000313" key="2">
    <source>
        <dbReference type="Proteomes" id="UP000821837"/>
    </source>
</evidence>
<accession>A0A9D4QHR9</accession>